<evidence type="ECO:0000256" key="1">
    <source>
        <dbReference type="SAM" id="SignalP"/>
    </source>
</evidence>
<organism evidence="2 3">
    <name type="scientific">Opisthorchis viverrini</name>
    <name type="common">Southeast Asian liver fluke</name>
    <dbReference type="NCBI Taxonomy" id="6198"/>
    <lineage>
        <taxon>Eukaryota</taxon>
        <taxon>Metazoa</taxon>
        <taxon>Spiralia</taxon>
        <taxon>Lophotrochozoa</taxon>
        <taxon>Platyhelminthes</taxon>
        <taxon>Trematoda</taxon>
        <taxon>Digenea</taxon>
        <taxon>Opisthorchiida</taxon>
        <taxon>Opisthorchiata</taxon>
        <taxon>Opisthorchiidae</taxon>
        <taxon>Opisthorchis</taxon>
    </lineage>
</organism>
<feature type="chain" id="PRO_5001703869" evidence="1">
    <location>
        <begin position="28"/>
        <end position="528"/>
    </location>
</feature>
<keyword evidence="1" id="KW-0732">Signal</keyword>
<sequence>MKQWKLPSGIYLLQASMLAEVGMVATGDENYWPTLSDNLMFYLNPNRTVFEKYTHLQINFVFTRDSTESLAYGILQLRICFQNRFKKFWISENRLLSYLQLNCKDLMFVILHRFQVIKRFSSRVSSISQLAIENTLPPLFTREFRTTDIAETLRRFEQMIREQDFNVAIFAALVRLLEPCLLSASEQDLAKEQNKSTLDMLFRFGLANSFLGISAYWPCEDCRTGEWGITDWKEPPHPTSPCMRTWNDLDEGIMNASHELIRATFRLITEVPNCLTHAALRNDRLNFASLKFAACLVQCRSHTQPSRTTTCVINLLRIVGNCCVVKCHVDFTRIFQDAEILDVLRYLAVWLSYRVDWMYCAEEVCWLLANTVTSMSLSILQPKRWKITYDLFVSRCLLRSLTNDSCSSQAVRLLHNSVCFEQFEVISAWISSLNCVDLGISNRIGLWRLRGHQNLSGEDNLYIIRLFWLISTIKRLEQSCLLAHIQNHCKYLSVFLHLPWIPPTTGSDHVYSEAIPSNEVVDLLLSIQ</sequence>
<name>A0A074Z055_OPIVI</name>
<gene>
    <name evidence="2" type="ORF">T265_11022</name>
</gene>
<dbReference type="EMBL" id="KL597059">
    <property type="protein sequence ID" value="KER20421.1"/>
    <property type="molecule type" value="Genomic_DNA"/>
</dbReference>
<keyword evidence="3" id="KW-1185">Reference proteome</keyword>
<protein>
    <submittedName>
        <fullName evidence="2">Uncharacterized protein</fullName>
    </submittedName>
</protein>
<dbReference type="CTD" id="20325190"/>
<accession>A0A074Z055</accession>
<dbReference type="KEGG" id="ovi:T265_11022"/>
<proteinExistence type="predicted"/>
<dbReference type="OrthoDB" id="6236794at2759"/>
<dbReference type="AlphaFoldDB" id="A0A074Z055"/>
<reference evidence="2 3" key="1">
    <citation type="submission" date="2013-11" db="EMBL/GenBank/DDBJ databases">
        <title>Opisthorchis viverrini - life in the bile duct.</title>
        <authorList>
            <person name="Young N.D."/>
            <person name="Nagarajan N."/>
            <person name="Lin S.J."/>
            <person name="Korhonen P.K."/>
            <person name="Jex A.R."/>
            <person name="Hall R.S."/>
            <person name="Safavi-Hemami H."/>
            <person name="Kaewkong W."/>
            <person name="Bertrand D."/>
            <person name="Gao S."/>
            <person name="Seet Q."/>
            <person name="Wongkham S."/>
            <person name="Teh B.T."/>
            <person name="Wongkham C."/>
            <person name="Intapan P.M."/>
            <person name="Maleewong W."/>
            <person name="Yang X."/>
            <person name="Hu M."/>
            <person name="Wang Z."/>
            <person name="Hofmann A."/>
            <person name="Sternberg P.W."/>
            <person name="Tan P."/>
            <person name="Wang J."/>
            <person name="Gasser R.B."/>
        </authorList>
    </citation>
    <scope>NUCLEOTIDE SEQUENCE [LARGE SCALE GENOMIC DNA]</scope>
</reference>
<dbReference type="Proteomes" id="UP000054324">
    <property type="component" value="Unassembled WGS sequence"/>
</dbReference>
<evidence type="ECO:0000313" key="2">
    <source>
        <dbReference type="EMBL" id="KER20421.1"/>
    </source>
</evidence>
<dbReference type="RefSeq" id="XP_009175825.1">
    <property type="nucleotide sequence ID" value="XM_009177561.1"/>
</dbReference>
<dbReference type="GeneID" id="20325190"/>
<feature type="signal peptide" evidence="1">
    <location>
        <begin position="1"/>
        <end position="27"/>
    </location>
</feature>
<evidence type="ECO:0000313" key="3">
    <source>
        <dbReference type="Proteomes" id="UP000054324"/>
    </source>
</evidence>